<feature type="transmembrane region" description="Helical" evidence="1">
    <location>
        <begin position="61"/>
        <end position="81"/>
    </location>
</feature>
<organism evidence="3 4">
    <name type="scientific">Providencia rettgeri</name>
    <dbReference type="NCBI Taxonomy" id="587"/>
    <lineage>
        <taxon>Bacteria</taxon>
        <taxon>Pseudomonadati</taxon>
        <taxon>Pseudomonadota</taxon>
        <taxon>Gammaproteobacteria</taxon>
        <taxon>Enterobacterales</taxon>
        <taxon>Morganellaceae</taxon>
        <taxon>Providencia</taxon>
    </lineage>
</organism>
<dbReference type="EMBL" id="SHDO01000010">
    <property type="protein sequence ID" value="MBX6980596.1"/>
    <property type="molecule type" value="Genomic_DNA"/>
</dbReference>
<evidence type="ECO:0000313" key="3">
    <source>
        <dbReference type="EMBL" id="MBX6980596.1"/>
    </source>
</evidence>
<sequence length="169" mass="19753">MIDPISVILNRADYMKFSRYSHKNHYFTKDKTNNLPFLVLVMIFVVACVFTFRYFNATLPIIFTSFLLAVLLFITFALRLVQVLNKAIPDDNGFLFTEREYCIDEEGIYEKSIHGTSLIKWSAIQFIRTDGDLLYLYLDRIYAIIIPARSFASEQASQQFIQYVKSKID</sequence>
<name>A0AAP2NVQ9_PRORE</name>
<feature type="domain" description="YcxB-like C-terminal" evidence="2">
    <location>
        <begin position="103"/>
        <end position="162"/>
    </location>
</feature>
<dbReference type="Pfam" id="PF14317">
    <property type="entry name" value="YcxB"/>
    <property type="match status" value="1"/>
</dbReference>
<evidence type="ECO:0000313" key="4">
    <source>
        <dbReference type="Proteomes" id="UP000824410"/>
    </source>
</evidence>
<keyword evidence="1" id="KW-0472">Membrane</keyword>
<accession>A0AAP2NVQ9</accession>
<gene>
    <name evidence="3" type="ORF">EX242_10030</name>
</gene>
<reference evidence="3" key="1">
    <citation type="submission" date="2019-02" db="EMBL/GenBank/DDBJ databases">
        <title>Genomic characterization of isolates from hospital effluents in KZN, South Africa.</title>
        <authorList>
            <person name="Ntshobeni N."/>
            <person name="Allam M."/>
            <person name="Ismail A."/>
            <person name="Amoako D."/>
            <person name="Essack S."/>
            <person name="Chenia H."/>
        </authorList>
    </citation>
    <scope>NUCLEOTIDE SEQUENCE</scope>
    <source>
        <strain evidence="3">AFE97_S1</strain>
    </source>
</reference>
<dbReference type="Proteomes" id="UP000824410">
    <property type="component" value="Unassembled WGS sequence"/>
</dbReference>
<keyword evidence="1" id="KW-0812">Transmembrane</keyword>
<keyword evidence="1" id="KW-1133">Transmembrane helix</keyword>
<evidence type="ECO:0000259" key="2">
    <source>
        <dbReference type="Pfam" id="PF14317"/>
    </source>
</evidence>
<evidence type="ECO:0000256" key="1">
    <source>
        <dbReference type="SAM" id="Phobius"/>
    </source>
</evidence>
<comment type="caution">
    <text evidence="3">The sequence shown here is derived from an EMBL/GenBank/DDBJ whole genome shotgun (WGS) entry which is preliminary data.</text>
</comment>
<proteinExistence type="predicted"/>
<dbReference type="InterPro" id="IPR025588">
    <property type="entry name" value="YcxB-like_C"/>
</dbReference>
<protein>
    <submittedName>
        <fullName evidence="3">YcxB family protein</fullName>
    </submittedName>
</protein>
<feature type="transmembrane region" description="Helical" evidence="1">
    <location>
        <begin position="35"/>
        <end position="55"/>
    </location>
</feature>
<dbReference type="AlphaFoldDB" id="A0AAP2NVQ9"/>